<proteinExistence type="predicted"/>
<dbReference type="RefSeq" id="XP_028026607.1">
    <property type="nucleotide sequence ID" value="XM_028170806.1"/>
</dbReference>
<dbReference type="OrthoDB" id="2372305at2759"/>
<dbReference type="SMR" id="A0A6J2JBX3"/>
<dbReference type="AlphaFoldDB" id="A0A6J2JBX3"/>
<evidence type="ECO:0000313" key="2">
    <source>
        <dbReference type="RefSeq" id="XP_028026607.1"/>
    </source>
</evidence>
<dbReference type="KEGG" id="bman:114240316"/>
<evidence type="ECO:0000313" key="1">
    <source>
        <dbReference type="Proteomes" id="UP000504629"/>
    </source>
</evidence>
<dbReference type="GeneID" id="114240316"/>
<dbReference type="Proteomes" id="UP000504629">
    <property type="component" value="Unplaced"/>
</dbReference>
<sequence length="148" mass="16987">MLEDIAIDYSTYFKVDVLEGFKTVQDVVDNMLTRLEELTSVLQMVKLKNGDCCNIVTEDIIKYRREINVLGKRISTLSNVLMFLSNNVDTVEKQVERAEGFFGVQNDNKLKSLLKPFIKRGRETIPDNSLPPHHKIDLSSVMDNFQSM</sequence>
<keyword evidence="1" id="KW-1185">Reference proteome</keyword>
<organism evidence="1 2">
    <name type="scientific">Bombyx mandarina</name>
    <name type="common">Wild silk moth</name>
    <name type="synonym">Wild silkworm</name>
    <dbReference type="NCBI Taxonomy" id="7092"/>
    <lineage>
        <taxon>Eukaryota</taxon>
        <taxon>Metazoa</taxon>
        <taxon>Ecdysozoa</taxon>
        <taxon>Arthropoda</taxon>
        <taxon>Hexapoda</taxon>
        <taxon>Insecta</taxon>
        <taxon>Pterygota</taxon>
        <taxon>Neoptera</taxon>
        <taxon>Endopterygota</taxon>
        <taxon>Lepidoptera</taxon>
        <taxon>Glossata</taxon>
        <taxon>Ditrysia</taxon>
        <taxon>Bombycoidea</taxon>
        <taxon>Bombycidae</taxon>
        <taxon>Bombycinae</taxon>
        <taxon>Bombyx</taxon>
    </lineage>
</organism>
<reference evidence="2" key="1">
    <citation type="submission" date="2025-08" db="UniProtKB">
        <authorList>
            <consortium name="RefSeq"/>
        </authorList>
    </citation>
    <scope>IDENTIFICATION</scope>
    <source>
        <tissue evidence="2">Silk gland</tissue>
    </source>
</reference>
<name>A0A6J2JBX3_BOMMA</name>
<gene>
    <name evidence="2" type="primary">LOC114240316</name>
</gene>
<accession>A0A6J2JBX3</accession>
<protein>
    <submittedName>
        <fullName evidence="2">Uncharacterized protein LOC114240316</fullName>
    </submittedName>
</protein>